<dbReference type="EMBL" id="GL870882">
    <property type="protein sequence ID" value="EIJ87415.1"/>
    <property type="molecule type" value="Genomic_DNA"/>
</dbReference>
<dbReference type="Gene3D" id="3.30.1390.20">
    <property type="entry name" value="Ribosomal protein L30, ferredoxin-like fold domain"/>
    <property type="match status" value="1"/>
</dbReference>
<dbReference type="InterPro" id="IPR039699">
    <property type="entry name" value="Ribosomal_uL30"/>
</dbReference>
<dbReference type="InterPro" id="IPR036919">
    <property type="entry name" value="Ribo_uL30_ferredoxin-like_sf"/>
</dbReference>
<dbReference type="InterPro" id="IPR035808">
    <property type="entry name" value="Ribosomal_uL30_euk_arc"/>
</dbReference>
<evidence type="ECO:0000256" key="3">
    <source>
        <dbReference type="ARBA" id="ARBA00023274"/>
    </source>
</evidence>
<dbReference type="AlphaFoldDB" id="I3EDW8"/>
<dbReference type="FunCoup" id="I3EDW8">
    <property type="interactions" value="201"/>
</dbReference>
<feature type="domain" description="Large ribosomal subunit protein uL30-like ferredoxin-like fold" evidence="4">
    <location>
        <begin position="51"/>
        <end position="101"/>
    </location>
</feature>
<dbReference type="HOGENOM" id="CLU_055156_0_0_1"/>
<comment type="similarity">
    <text evidence="1">Belongs to the universal ribosomal protein uL30 family.</text>
</comment>
<reference evidence="5" key="1">
    <citation type="submission" date="2011-01" db="EMBL/GenBank/DDBJ databases">
        <title>The Genome Sequence of Nematocida parisii strain ERTm3.</title>
        <authorList>
            <consortium name="The Broad Institute Genome Sequencing Platform"/>
            <consortium name="The Broad Institute Genome Sequencing Center for Infectious Disease"/>
            <person name="Cuomo C."/>
            <person name="Troemel E."/>
            <person name="Young S.K."/>
            <person name="Zeng Q."/>
            <person name="Gargeya S."/>
            <person name="Fitzgerald M."/>
            <person name="Haas B."/>
            <person name="Abouelleil A."/>
            <person name="Alvarado L."/>
            <person name="Arachchi H.M."/>
            <person name="Berlin A."/>
            <person name="Chapman S.B."/>
            <person name="Gearin G."/>
            <person name="Goldberg J."/>
            <person name="Griggs A."/>
            <person name="Gujja S."/>
            <person name="Hansen M."/>
            <person name="Heiman D."/>
            <person name="Howarth C."/>
            <person name="Larimer J."/>
            <person name="Lui A."/>
            <person name="MacDonald P.J.P."/>
            <person name="McCowen C."/>
            <person name="Montmayeur A."/>
            <person name="Murphy C."/>
            <person name="Neiman D."/>
            <person name="Pearson M."/>
            <person name="Priest M."/>
            <person name="Roberts A."/>
            <person name="Saif S."/>
            <person name="Shea T."/>
            <person name="Sisk P."/>
            <person name="Stolte C."/>
            <person name="Sykes S."/>
            <person name="Wortman J."/>
            <person name="Nusbaum C."/>
            <person name="Birren B."/>
        </authorList>
    </citation>
    <scope>NUCLEOTIDE SEQUENCE</scope>
    <source>
        <strain evidence="5">ERTm3</strain>
    </source>
</reference>
<dbReference type="OMA" id="SYYVDAQ"/>
<dbReference type="GO" id="GO:0003735">
    <property type="term" value="F:structural constituent of ribosome"/>
    <property type="evidence" value="ECO:0007669"/>
    <property type="project" value="TreeGrafter"/>
</dbReference>
<keyword evidence="6" id="KW-1185">Reference proteome</keyword>
<dbReference type="Gene3D" id="1.10.15.30">
    <property type="match status" value="1"/>
</dbReference>
<evidence type="ECO:0000256" key="2">
    <source>
        <dbReference type="ARBA" id="ARBA00022980"/>
    </source>
</evidence>
<dbReference type="GO" id="GO:0022625">
    <property type="term" value="C:cytosolic large ribosomal subunit"/>
    <property type="evidence" value="ECO:0007669"/>
    <property type="project" value="TreeGrafter"/>
</dbReference>
<dbReference type="OrthoDB" id="28644at2759"/>
<evidence type="ECO:0000313" key="6">
    <source>
        <dbReference type="Proteomes" id="UP000002872"/>
    </source>
</evidence>
<organism evidence="5 6">
    <name type="scientific">Nematocida parisii (strain ERTm3)</name>
    <name type="common">Nematode killer fungus</name>
    <dbReference type="NCBI Taxonomy" id="935791"/>
    <lineage>
        <taxon>Eukaryota</taxon>
        <taxon>Fungi</taxon>
        <taxon>Fungi incertae sedis</taxon>
        <taxon>Microsporidia</taxon>
        <taxon>Nematocida</taxon>
    </lineage>
</organism>
<keyword evidence="3" id="KW-0687">Ribonucleoprotein</keyword>
<accession>I3EDW8</accession>
<name>I3EDW8_NEMP3</name>
<dbReference type="PANTHER" id="PTHR11524:SF16">
    <property type="entry name" value="LARGE RIBOSOMAL SUBUNIT PROTEIN UL30"/>
    <property type="match status" value="1"/>
</dbReference>
<dbReference type="InterPro" id="IPR016082">
    <property type="entry name" value="Ribosomal_uL30_ferredoxin-like"/>
</dbReference>
<evidence type="ECO:0000256" key="1">
    <source>
        <dbReference type="ARBA" id="ARBA00007594"/>
    </source>
</evidence>
<protein>
    <recommendedName>
        <fullName evidence="4">Large ribosomal subunit protein uL30-like ferredoxin-like fold domain-containing protein</fullName>
    </recommendedName>
</protein>
<gene>
    <name evidence="5" type="ORF">NEQG_02296</name>
</gene>
<dbReference type="VEuPathDB" id="MicrosporidiaDB:NEQG_02296"/>
<evidence type="ECO:0000259" key="4">
    <source>
        <dbReference type="Pfam" id="PF00327"/>
    </source>
</evidence>
<dbReference type="GO" id="GO:0003723">
    <property type="term" value="F:RNA binding"/>
    <property type="evidence" value="ECO:0007669"/>
    <property type="project" value="TreeGrafter"/>
</dbReference>
<keyword evidence="2" id="KW-0689">Ribosomal protein</keyword>
<dbReference type="InParanoid" id="I3EDW8"/>
<dbReference type="GO" id="GO:0000463">
    <property type="term" value="P:maturation of LSU-rRNA from tricistronic rRNA transcript (SSU-rRNA, 5.8S rRNA, LSU-rRNA)"/>
    <property type="evidence" value="ECO:0007669"/>
    <property type="project" value="TreeGrafter"/>
</dbReference>
<dbReference type="STRING" id="935791.I3EDW8"/>
<proteinExistence type="inferred from homology"/>
<dbReference type="Pfam" id="PF00327">
    <property type="entry name" value="Ribosomal_L30"/>
    <property type="match status" value="1"/>
</dbReference>
<dbReference type="CDD" id="cd01657">
    <property type="entry name" value="Ribosomal_L7_archeal_euk"/>
    <property type="match status" value="1"/>
</dbReference>
<dbReference type="PANTHER" id="PTHR11524">
    <property type="entry name" value="60S RIBOSOMAL PROTEIN L7"/>
    <property type="match status" value="1"/>
</dbReference>
<dbReference type="SUPFAM" id="SSF55129">
    <property type="entry name" value="Ribosomal protein L30p/L7e"/>
    <property type="match status" value="1"/>
</dbReference>
<evidence type="ECO:0000313" key="5">
    <source>
        <dbReference type="EMBL" id="EIJ87415.1"/>
    </source>
</evidence>
<dbReference type="Proteomes" id="UP000002872">
    <property type="component" value="Unassembled WGS sequence"/>
</dbReference>
<sequence>MNKVQLTTNEIESKTISTIKRMKAFLKEEEEKKEEAEKNNSIYVPAEAPFFFAVRIRSSNKAAPDVMCALDTLRLRNVNTGTFVINNKSSKSLLQKVRAYVTYGTLSLETIRKLIYTRGFGRYNGMPVNITPRLLAEQFGGAVETVEDIVEAIFMGKRSDASAINKWLRPFKLSCPRKGFGGRKIKGFTEGGATGDRGRYLDELIQRMI</sequence>